<name>A0A1U7NPD3_9FIRM</name>
<evidence type="ECO:0000256" key="9">
    <source>
        <dbReference type="RuleBase" id="RU365015"/>
    </source>
</evidence>
<dbReference type="Pfam" id="PF00251">
    <property type="entry name" value="Glyco_hydro_32N"/>
    <property type="match status" value="1"/>
</dbReference>
<evidence type="ECO:0000256" key="1">
    <source>
        <dbReference type="ARBA" id="ARBA00004914"/>
    </source>
</evidence>
<evidence type="ECO:0000256" key="7">
    <source>
        <dbReference type="ARBA" id="ARBA00033367"/>
    </source>
</evidence>
<comment type="function">
    <text evidence="9">Enables the bacterium to metabolize sucrose as a sole carbon source.</text>
</comment>
<dbReference type="EC" id="3.2.1.26" evidence="3 8"/>
<dbReference type="InterPro" id="IPR006232">
    <property type="entry name" value="Suc6P_hydrolase"/>
</dbReference>
<comment type="pathway">
    <text evidence="1 9">Glycan biosynthesis; sucrose metabolism.</text>
</comment>
<feature type="compositionally biased region" description="Basic and acidic residues" evidence="10">
    <location>
        <begin position="473"/>
        <end position="485"/>
    </location>
</feature>
<accession>A0A1U7NPD3</accession>
<keyword evidence="9" id="KW-0963">Cytoplasm</keyword>
<keyword evidence="5 8" id="KW-0378">Hydrolase</keyword>
<keyword evidence="6 8" id="KW-0326">Glycosidase</keyword>
<dbReference type="SUPFAM" id="SSF49899">
    <property type="entry name" value="Concanavalin A-like lectins/glucanases"/>
    <property type="match status" value="1"/>
</dbReference>
<feature type="domain" description="Glycosyl hydrolase family 32 C-terminal" evidence="12">
    <location>
        <begin position="411"/>
        <end position="448"/>
    </location>
</feature>
<feature type="region of interest" description="Disordered" evidence="10">
    <location>
        <begin position="465"/>
        <end position="485"/>
    </location>
</feature>
<evidence type="ECO:0000259" key="12">
    <source>
        <dbReference type="Pfam" id="PF08244"/>
    </source>
</evidence>
<evidence type="ECO:0000313" key="14">
    <source>
        <dbReference type="Proteomes" id="UP000186705"/>
    </source>
</evidence>
<dbReference type="UniPathway" id="UPA00238"/>
<sequence>MKNFWNQYERAQMHEAASDPWRLSYHLMPPVGWLNDPNGLCEKDGITHIFYQYSPLEPKGGQKGWGHYSTKDWKTFVSHPIDLVPDTALDRDGVYSGSAMIKEDTIHFFYTGNIKFEGDHDYIYQGRGHYVNTFTSQDGITFSEKRNVMKNEDYPQDMSCHVRDPKIYEENGTYYMVLGARTREDRGLILVYRSLNLNDWTFHARLEKDEPFGYMWECPDLFELDGKKVLLTCPQGVEQEGYRYENLYQNGYFLVQGELEDQMTLSEFTELDHGFDFYAPQTYQDAKGRRILIGWMGLPDVDYTNPTVEKGWQHALTLPRKLWFEQDRLYQFPIEEVLSLQKDLYQGTLKANELYDVKTPCFHATFAIDADSFRIDLREDACLQYQDGLLTFSLGDSGYGRDQRHIEIKQIHTIDLFSDTSSLEIFINNGEYALTTRIYDSMKMNSIAIDRSMELQVRTMDHYTIEREEEEKGEGNENERRNSTW</sequence>
<dbReference type="CDD" id="cd18623">
    <property type="entry name" value="GH32_ScrB-like"/>
    <property type="match status" value="1"/>
</dbReference>
<dbReference type="InterPro" id="IPR013148">
    <property type="entry name" value="Glyco_hydro_32_N"/>
</dbReference>
<dbReference type="EMBL" id="MPKA01000047">
    <property type="protein sequence ID" value="OLU47493.1"/>
    <property type="molecule type" value="Genomic_DNA"/>
</dbReference>
<dbReference type="GO" id="GO:0005985">
    <property type="term" value="P:sucrose metabolic process"/>
    <property type="evidence" value="ECO:0007669"/>
    <property type="project" value="UniProtKB-UniPathway"/>
</dbReference>
<comment type="catalytic activity">
    <reaction evidence="8">
        <text>Hydrolysis of terminal non-reducing beta-D-fructofuranoside residues in beta-D-fructofuranosides.</text>
        <dbReference type="EC" id="3.2.1.26"/>
    </reaction>
</comment>
<dbReference type="InterPro" id="IPR018053">
    <property type="entry name" value="Glyco_hydro_32_AS"/>
</dbReference>
<comment type="similarity">
    <text evidence="2 8">Belongs to the glycosyl hydrolase 32 family.</text>
</comment>
<dbReference type="AlphaFoldDB" id="A0A1U7NPD3"/>
<dbReference type="Gene3D" id="2.115.10.20">
    <property type="entry name" value="Glycosyl hydrolase domain, family 43"/>
    <property type="match status" value="1"/>
</dbReference>
<evidence type="ECO:0000313" key="13">
    <source>
        <dbReference type="EMBL" id="OLU47493.1"/>
    </source>
</evidence>
<dbReference type="InterPro" id="IPR001362">
    <property type="entry name" value="Glyco_hydro_32"/>
</dbReference>
<dbReference type="PROSITE" id="PS00609">
    <property type="entry name" value="GLYCOSYL_HYDROL_F32"/>
    <property type="match status" value="1"/>
</dbReference>
<protein>
    <recommendedName>
        <fullName evidence="4 8">Sucrose-6-phosphate hydrolase</fullName>
        <ecNumber evidence="3 8">3.2.1.26</ecNumber>
    </recommendedName>
    <alternativeName>
        <fullName evidence="7 9">Invertase</fullName>
    </alternativeName>
</protein>
<evidence type="ECO:0000256" key="2">
    <source>
        <dbReference type="ARBA" id="ARBA00009902"/>
    </source>
</evidence>
<dbReference type="SMART" id="SM00640">
    <property type="entry name" value="Glyco_32"/>
    <property type="match status" value="1"/>
</dbReference>
<dbReference type="SUPFAM" id="SSF75005">
    <property type="entry name" value="Arabinanase/levansucrase/invertase"/>
    <property type="match status" value="1"/>
</dbReference>
<evidence type="ECO:0000256" key="10">
    <source>
        <dbReference type="SAM" id="MobiDB-lite"/>
    </source>
</evidence>
<gene>
    <name evidence="13" type="ORF">BO225_02825</name>
</gene>
<evidence type="ECO:0000256" key="6">
    <source>
        <dbReference type="ARBA" id="ARBA00023295"/>
    </source>
</evidence>
<dbReference type="InterPro" id="IPR023296">
    <property type="entry name" value="Glyco_hydro_beta-prop_sf"/>
</dbReference>
<dbReference type="GeneID" id="78274881"/>
<evidence type="ECO:0000256" key="5">
    <source>
        <dbReference type="ARBA" id="ARBA00022801"/>
    </source>
</evidence>
<dbReference type="Pfam" id="PF08244">
    <property type="entry name" value="Glyco_hydro_32C"/>
    <property type="match status" value="1"/>
</dbReference>
<reference evidence="13 14" key="1">
    <citation type="submission" date="2016-11" db="EMBL/GenBank/DDBJ databases">
        <title>Description of two novel members of the family Erysipelotrichaceae: Ileibacterium lipovorans gen. nov., sp. nov. and Dubosiella newyorkensis, gen. nov., sp. nov.</title>
        <authorList>
            <person name="Cox L.M."/>
            <person name="Sohn J."/>
            <person name="Tyrrell K.L."/>
            <person name="Citron D.M."/>
            <person name="Lawson P.A."/>
            <person name="Patel N.B."/>
            <person name="Iizumi T."/>
            <person name="Perez-Perez G.I."/>
            <person name="Goldstein E.J."/>
            <person name="Blaser M.J."/>
        </authorList>
    </citation>
    <scope>NUCLEOTIDE SEQUENCE [LARGE SCALE GENOMIC DNA]</scope>
    <source>
        <strain evidence="13 14">NYU-BL-A4</strain>
    </source>
</reference>
<comment type="subcellular location">
    <subcellularLocation>
        <location evidence="9">Cytoplasm</location>
    </subcellularLocation>
</comment>
<dbReference type="OrthoDB" id="9759709at2"/>
<dbReference type="InterPro" id="IPR051214">
    <property type="entry name" value="GH32_Enzymes"/>
</dbReference>
<evidence type="ECO:0000256" key="4">
    <source>
        <dbReference type="ARBA" id="ARBA00019623"/>
    </source>
</evidence>
<organism evidence="13 14">
    <name type="scientific">Dubosiella newyorkensis</name>
    <dbReference type="NCBI Taxonomy" id="1862672"/>
    <lineage>
        <taxon>Bacteria</taxon>
        <taxon>Bacillati</taxon>
        <taxon>Bacillota</taxon>
        <taxon>Erysipelotrichia</taxon>
        <taxon>Erysipelotrichales</taxon>
        <taxon>Erysipelotrichaceae</taxon>
        <taxon>Dubosiella</taxon>
    </lineage>
</organism>
<dbReference type="RefSeq" id="WP_076340774.1">
    <property type="nucleotide sequence ID" value="NZ_JBGNFS010000004.1"/>
</dbReference>
<comment type="caution">
    <text evidence="13">The sequence shown here is derived from an EMBL/GenBank/DDBJ whole genome shotgun (WGS) entry which is preliminary data.</text>
</comment>
<evidence type="ECO:0000256" key="8">
    <source>
        <dbReference type="RuleBase" id="RU362110"/>
    </source>
</evidence>
<dbReference type="InterPro" id="IPR013320">
    <property type="entry name" value="ConA-like_dom_sf"/>
</dbReference>
<dbReference type="STRING" id="1862672.BO225_02825"/>
<evidence type="ECO:0000259" key="11">
    <source>
        <dbReference type="Pfam" id="PF00251"/>
    </source>
</evidence>
<keyword evidence="9" id="KW-0119">Carbohydrate metabolism</keyword>
<dbReference type="NCBIfam" id="TIGR01322">
    <property type="entry name" value="scrB_fam"/>
    <property type="match status" value="1"/>
</dbReference>
<dbReference type="GO" id="GO:0004564">
    <property type="term" value="F:beta-fructofuranosidase activity"/>
    <property type="evidence" value="ECO:0007669"/>
    <property type="project" value="UniProtKB-EC"/>
</dbReference>
<dbReference type="PANTHER" id="PTHR43101:SF1">
    <property type="entry name" value="BETA-FRUCTOSIDASE"/>
    <property type="match status" value="1"/>
</dbReference>
<dbReference type="Gene3D" id="2.60.120.560">
    <property type="entry name" value="Exo-inulinase, domain 1"/>
    <property type="match status" value="1"/>
</dbReference>
<dbReference type="GO" id="GO:0005737">
    <property type="term" value="C:cytoplasm"/>
    <property type="evidence" value="ECO:0007669"/>
    <property type="project" value="UniProtKB-SubCell"/>
</dbReference>
<proteinExistence type="inferred from homology"/>
<dbReference type="PANTHER" id="PTHR43101">
    <property type="entry name" value="BETA-FRUCTOSIDASE"/>
    <property type="match status" value="1"/>
</dbReference>
<feature type="domain" description="Glycosyl hydrolase family 32 N-terminal" evidence="11">
    <location>
        <begin position="26"/>
        <end position="333"/>
    </location>
</feature>
<dbReference type="Proteomes" id="UP000186705">
    <property type="component" value="Unassembled WGS sequence"/>
</dbReference>
<keyword evidence="14" id="KW-1185">Reference proteome</keyword>
<evidence type="ECO:0000256" key="3">
    <source>
        <dbReference type="ARBA" id="ARBA00012758"/>
    </source>
</evidence>
<dbReference type="InterPro" id="IPR013189">
    <property type="entry name" value="Glyco_hydro_32_C"/>
</dbReference>